<dbReference type="InterPro" id="IPR023214">
    <property type="entry name" value="HAD_sf"/>
</dbReference>
<dbReference type="Gene3D" id="3.40.50.1000">
    <property type="entry name" value="HAD superfamily/HAD-like"/>
    <property type="match status" value="1"/>
</dbReference>
<accession>A0ABW2JGK6</accession>
<evidence type="ECO:0000313" key="2">
    <source>
        <dbReference type="Proteomes" id="UP001596523"/>
    </source>
</evidence>
<dbReference type="PRINTS" id="PR00413">
    <property type="entry name" value="HADHALOGNASE"/>
</dbReference>
<dbReference type="CDD" id="cd02603">
    <property type="entry name" value="HAD_sEH-N_like"/>
    <property type="match status" value="1"/>
</dbReference>
<name>A0ABW2JGK6_9ACTN</name>
<dbReference type="Gene3D" id="1.10.150.240">
    <property type="entry name" value="Putative phosphatase, domain 2"/>
    <property type="match status" value="1"/>
</dbReference>
<reference evidence="2" key="1">
    <citation type="journal article" date="2019" name="Int. J. Syst. Evol. Microbiol.">
        <title>The Global Catalogue of Microorganisms (GCM) 10K type strain sequencing project: providing services to taxonomists for standard genome sequencing and annotation.</title>
        <authorList>
            <consortium name="The Broad Institute Genomics Platform"/>
            <consortium name="The Broad Institute Genome Sequencing Center for Infectious Disease"/>
            <person name="Wu L."/>
            <person name="Ma J."/>
        </authorList>
    </citation>
    <scope>NUCLEOTIDE SEQUENCE [LARGE SCALE GENOMIC DNA]</scope>
    <source>
        <strain evidence="2">SYNS20</strain>
    </source>
</reference>
<dbReference type="Proteomes" id="UP001596523">
    <property type="component" value="Unassembled WGS sequence"/>
</dbReference>
<dbReference type="RefSeq" id="WP_381829061.1">
    <property type="nucleotide sequence ID" value="NZ_JBHTCF010000003.1"/>
</dbReference>
<dbReference type="SUPFAM" id="SSF56784">
    <property type="entry name" value="HAD-like"/>
    <property type="match status" value="1"/>
</dbReference>
<dbReference type="NCBIfam" id="TIGR01549">
    <property type="entry name" value="HAD-SF-IA-v1"/>
    <property type="match status" value="1"/>
</dbReference>
<evidence type="ECO:0000313" key="1">
    <source>
        <dbReference type="EMBL" id="MFC7304546.1"/>
    </source>
</evidence>
<dbReference type="InterPro" id="IPR036412">
    <property type="entry name" value="HAD-like_sf"/>
</dbReference>
<keyword evidence="2" id="KW-1185">Reference proteome</keyword>
<protein>
    <submittedName>
        <fullName evidence="1">HAD family hydrolase</fullName>
    </submittedName>
</protein>
<dbReference type="SFLD" id="SFLDS00003">
    <property type="entry name" value="Haloacid_Dehalogenase"/>
    <property type="match status" value="1"/>
</dbReference>
<dbReference type="InterPro" id="IPR052898">
    <property type="entry name" value="ACAD10-like"/>
</dbReference>
<dbReference type="PANTHER" id="PTHR47829">
    <property type="entry name" value="HYDROLASE, PUTATIVE (AFU_ORTHOLOGUE AFUA_1G12880)-RELATED"/>
    <property type="match status" value="1"/>
</dbReference>
<dbReference type="EMBL" id="JBHTCF010000003">
    <property type="protein sequence ID" value="MFC7304546.1"/>
    <property type="molecule type" value="Genomic_DNA"/>
</dbReference>
<gene>
    <name evidence="1" type="ORF">ACFQVC_10010</name>
</gene>
<keyword evidence="1" id="KW-0378">Hydrolase</keyword>
<dbReference type="GO" id="GO:0016787">
    <property type="term" value="F:hydrolase activity"/>
    <property type="evidence" value="ECO:0007669"/>
    <property type="project" value="UniProtKB-KW"/>
</dbReference>
<proteinExistence type="predicted"/>
<dbReference type="Pfam" id="PF00702">
    <property type="entry name" value="Hydrolase"/>
    <property type="match status" value="1"/>
</dbReference>
<dbReference type="InterPro" id="IPR023198">
    <property type="entry name" value="PGP-like_dom2"/>
</dbReference>
<organism evidence="1 2">
    <name type="scientific">Streptomyces monticola</name>
    <dbReference type="NCBI Taxonomy" id="2666263"/>
    <lineage>
        <taxon>Bacteria</taxon>
        <taxon>Bacillati</taxon>
        <taxon>Actinomycetota</taxon>
        <taxon>Actinomycetes</taxon>
        <taxon>Kitasatosporales</taxon>
        <taxon>Streptomycetaceae</taxon>
        <taxon>Streptomyces</taxon>
    </lineage>
</organism>
<dbReference type="InterPro" id="IPR006439">
    <property type="entry name" value="HAD-SF_hydro_IA"/>
</dbReference>
<dbReference type="PANTHER" id="PTHR47829:SF1">
    <property type="entry name" value="HAD FAMILY PHOSPHATASE"/>
    <property type="match status" value="1"/>
</dbReference>
<dbReference type="SFLD" id="SFLDG01129">
    <property type="entry name" value="C1.5:_HAD__Beta-PGM__Phosphata"/>
    <property type="match status" value="1"/>
</dbReference>
<sequence length="216" mass="22732">MTDTPANAPACSAVLFDFGGVLTTSVVAAFGELGRELGGDERLLLRLLSKDEESSALLVAHEEGRIGESEFEDGFAARLRAHGATVRGPGLVRRMQARLRPDPDTIALVAKVRAEGHRVGMLSNSLGDDCYAGFDLPAMFDAVTVSGEIGVRKPSRRAYAIACERLGAAPEETVMVDDLEQNITAAARIGLAGIVHRDAATTAAALSRLLAPATPH</sequence>
<comment type="caution">
    <text evidence="1">The sequence shown here is derived from an EMBL/GenBank/DDBJ whole genome shotgun (WGS) entry which is preliminary data.</text>
</comment>
<dbReference type="NCBIfam" id="TIGR01509">
    <property type="entry name" value="HAD-SF-IA-v3"/>
    <property type="match status" value="1"/>
</dbReference>